<dbReference type="PANTHER" id="PTHR10509">
    <property type="entry name" value="O-METHYLTRANSFERASE-RELATED"/>
    <property type="match status" value="1"/>
</dbReference>
<evidence type="ECO:0000313" key="6">
    <source>
        <dbReference type="Proteomes" id="UP000053676"/>
    </source>
</evidence>
<comment type="similarity">
    <text evidence="4">Belongs to the class I-like SAM-binding methyltransferase superfamily. Cation-dependent O-methyltransferase family.</text>
</comment>
<dbReference type="Proteomes" id="UP000053676">
    <property type="component" value="Unassembled WGS sequence"/>
</dbReference>
<evidence type="ECO:0000256" key="2">
    <source>
        <dbReference type="ARBA" id="ARBA00022679"/>
    </source>
</evidence>
<dbReference type="PANTHER" id="PTHR10509:SF93">
    <property type="entry name" value="CATECHOL O-METHYLTRANSFERASE DOMAIN-CONTAINING PROTEIN 1"/>
    <property type="match status" value="1"/>
</dbReference>
<dbReference type="PROSITE" id="PS51682">
    <property type="entry name" value="SAM_OMT_I"/>
    <property type="match status" value="1"/>
</dbReference>
<evidence type="ECO:0000256" key="1">
    <source>
        <dbReference type="ARBA" id="ARBA00022603"/>
    </source>
</evidence>
<organism evidence="5 6">
    <name type="scientific">Necator americanus</name>
    <name type="common">Human hookworm</name>
    <dbReference type="NCBI Taxonomy" id="51031"/>
    <lineage>
        <taxon>Eukaryota</taxon>
        <taxon>Metazoa</taxon>
        <taxon>Ecdysozoa</taxon>
        <taxon>Nematoda</taxon>
        <taxon>Chromadorea</taxon>
        <taxon>Rhabditida</taxon>
        <taxon>Rhabditina</taxon>
        <taxon>Rhabditomorpha</taxon>
        <taxon>Strongyloidea</taxon>
        <taxon>Ancylostomatidae</taxon>
        <taxon>Bunostominae</taxon>
        <taxon>Necator</taxon>
    </lineage>
</organism>
<evidence type="ECO:0000313" key="5">
    <source>
        <dbReference type="EMBL" id="ETN80267.1"/>
    </source>
</evidence>
<keyword evidence="2 5" id="KW-0808">Transferase</keyword>
<proteinExistence type="inferred from homology"/>
<dbReference type="GO" id="GO:0008171">
    <property type="term" value="F:O-methyltransferase activity"/>
    <property type="evidence" value="ECO:0007669"/>
    <property type="project" value="InterPro"/>
</dbReference>
<dbReference type="OrthoDB" id="10251242at2759"/>
<dbReference type="EMBL" id="KI659148">
    <property type="protein sequence ID" value="ETN80267.1"/>
    <property type="molecule type" value="Genomic_DNA"/>
</dbReference>
<protein>
    <submittedName>
        <fullName evidence="5">O-methyltransferase</fullName>
    </submittedName>
</protein>
<gene>
    <name evidence="5" type="ORF">NECAME_02399</name>
</gene>
<dbReference type="Gene3D" id="3.40.50.150">
    <property type="entry name" value="Vaccinia Virus protein VP39"/>
    <property type="match status" value="1"/>
</dbReference>
<name>W2TGZ0_NECAM</name>
<dbReference type="AlphaFoldDB" id="W2TGZ0"/>
<dbReference type="InterPro" id="IPR029063">
    <property type="entry name" value="SAM-dependent_MTases_sf"/>
</dbReference>
<reference evidence="6" key="1">
    <citation type="journal article" date="2014" name="Nat. Genet.">
        <title>Genome of the human hookworm Necator americanus.</title>
        <authorList>
            <person name="Tang Y.T."/>
            <person name="Gao X."/>
            <person name="Rosa B.A."/>
            <person name="Abubucker S."/>
            <person name="Hallsworth-Pepin K."/>
            <person name="Martin J."/>
            <person name="Tyagi R."/>
            <person name="Heizer E."/>
            <person name="Zhang X."/>
            <person name="Bhonagiri-Palsikar V."/>
            <person name="Minx P."/>
            <person name="Warren W.C."/>
            <person name="Wang Q."/>
            <person name="Zhan B."/>
            <person name="Hotez P.J."/>
            <person name="Sternberg P.W."/>
            <person name="Dougall A."/>
            <person name="Gaze S.T."/>
            <person name="Mulvenna J."/>
            <person name="Sotillo J."/>
            <person name="Ranganathan S."/>
            <person name="Rabelo E.M."/>
            <person name="Wilson R.K."/>
            <person name="Felgner P.L."/>
            <person name="Bethony J."/>
            <person name="Hawdon J.M."/>
            <person name="Gasser R.B."/>
            <person name="Loukas A."/>
            <person name="Mitreva M."/>
        </authorList>
    </citation>
    <scope>NUCLEOTIDE SEQUENCE [LARGE SCALE GENOMIC DNA]</scope>
</reference>
<accession>W2TGZ0</accession>
<dbReference type="KEGG" id="nai:NECAME_02399"/>
<dbReference type="Pfam" id="PF01596">
    <property type="entry name" value="Methyltransf_3"/>
    <property type="match status" value="1"/>
</dbReference>
<dbReference type="GO" id="GO:0032259">
    <property type="term" value="P:methylation"/>
    <property type="evidence" value="ECO:0007669"/>
    <property type="project" value="UniProtKB-KW"/>
</dbReference>
<dbReference type="GO" id="GO:0008757">
    <property type="term" value="F:S-adenosylmethionine-dependent methyltransferase activity"/>
    <property type="evidence" value="ECO:0007669"/>
    <property type="project" value="TreeGrafter"/>
</dbReference>
<keyword evidence="6" id="KW-1185">Reference proteome</keyword>
<keyword evidence="3" id="KW-0949">S-adenosyl-L-methionine</keyword>
<dbReference type="OMA" id="VCFEGVF"/>
<dbReference type="InterPro" id="IPR002935">
    <property type="entry name" value="SAM_O-MeTrfase"/>
</dbReference>
<dbReference type="SUPFAM" id="SSF53335">
    <property type="entry name" value="S-adenosyl-L-methionine-dependent methyltransferases"/>
    <property type="match status" value="1"/>
</dbReference>
<dbReference type="InterPro" id="IPR050362">
    <property type="entry name" value="Cation-dep_OMT"/>
</dbReference>
<keyword evidence="1 5" id="KW-0489">Methyltransferase</keyword>
<sequence>MDSTETTQRNKELGGNVLERSSFLSSLTYRKKKTQTVIGLNWTRGNQQIRYVLTVKQHPLQVELQENTFKNTPAAMMMGAPEVLTFGMNFIHLIGGKRAIDIGTFTGASALAWALAAGDGAEVYTLDITHDNFNKIGVPVISKNKEVFKRIIPVQAPAMESLDKMIADGQGGTFDFAFIDADKENYPGYYERVVILLRKGGVLMVDNALRGGEVAQDPSTFNESVKAIDAMNKMIFNDDRTYSVIINSGDGVHIAFKK</sequence>
<evidence type="ECO:0000256" key="4">
    <source>
        <dbReference type="ARBA" id="ARBA00023453"/>
    </source>
</evidence>
<dbReference type="STRING" id="51031.W2TGZ0"/>
<evidence type="ECO:0000256" key="3">
    <source>
        <dbReference type="ARBA" id="ARBA00022691"/>
    </source>
</evidence>
<dbReference type="CDD" id="cd02440">
    <property type="entry name" value="AdoMet_MTases"/>
    <property type="match status" value="1"/>
</dbReference>